<dbReference type="InterPro" id="IPR012866">
    <property type="entry name" value="DUF1644"/>
</dbReference>
<protein>
    <submittedName>
        <fullName evidence="3 4">Uncharacterized protein LOC103714898</fullName>
    </submittedName>
</protein>
<dbReference type="AlphaFoldDB" id="A0A8B7CJH6"/>
<dbReference type="RefSeq" id="XP_008800572.2">
    <property type="nucleotide sequence ID" value="XM_008802350.3"/>
</dbReference>
<evidence type="ECO:0000313" key="6">
    <source>
        <dbReference type="RefSeq" id="XP_008800574.2"/>
    </source>
</evidence>
<dbReference type="PANTHER" id="PTHR31197:SF2">
    <property type="entry name" value="C2H2-TYPE DOMAIN-CONTAINING PROTEIN"/>
    <property type="match status" value="1"/>
</dbReference>
<reference evidence="2" key="1">
    <citation type="journal article" date="2019" name="Nat. Commun.">
        <title>Genome-wide association mapping of date palm fruit traits.</title>
        <authorList>
            <person name="Hazzouri K.M."/>
            <person name="Gros-Balthazard M."/>
            <person name="Flowers J.M."/>
            <person name="Copetti D."/>
            <person name="Lemansour A."/>
            <person name="Lebrun M."/>
            <person name="Masmoudi K."/>
            <person name="Ferrand S."/>
            <person name="Dhar M.I."/>
            <person name="Fresquez Z.A."/>
            <person name="Rosas U."/>
            <person name="Zhang J."/>
            <person name="Talag J."/>
            <person name="Lee S."/>
            <person name="Kudrna D."/>
            <person name="Powell R.F."/>
            <person name="Leitch I.J."/>
            <person name="Krueger R.R."/>
            <person name="Wing R.A."/>
            <person name="Amiri K.M.A."/>
            <person name="Purugganan M.D."/>
        </authorList>
    </citation>
    <scope>NUCLEOTIDE SEQUENCE [LARGE SCALE GENOMIC DNA]</scope>
    <source>
        <strain evidence="2">cv. Khalas</strain>
    </source>
</reference>
<dbReference type="RefSeq" id="XP_008800571.2">
    <property type="nucleotide sequence ID" value="XM_008802349.3"/>
</dbReference>
<sequence length="376" mass="43360">MMDIKGSTSANVDDIRALLCKEWDEISCPICMDHPHNAVLLLCTCHEKGCKSYICDTSYRHSNCLDRFRKLSMDSMDGPSHSSSSMYDNTGRERHGRSTDAPASVPFFRDLRMTSNSTETHEDYGLEENNNRISAGSFEDSEGNDNILGPDRYLETQVEERITLNESGGEDRSEQNCLKCPLCRGMVMGWTIVKEARHYLDQKIRSCSQESCSFSGNYKELRRHARRVHPMTRPAYVDPSRQHAWRRLEHQQEFGDILSAIRSAMPGAFILGDYVIDNGDGLSHEHELGESNGPWWTTFLLFHMFSNPIRSFDEARGSSRAWRRHQRSSVQRNIWGENLLGQQDNGDENENLDTDDIRVPRRRRRFIRSRSDEQQL</sequence>
<dbReference type="RefSeq" id="XP_008800576.2">
    <property type="nucleotide sequence ID" value="XM_008802354.3"/>
</dbReference>
<reference evidence="3 4" key="2">
    <citation type="submission" date="2025-04" db="UniProtKB">
        <authorList>
            <consortium name="RefSeq"/>
        </authorList>
    </citation>
    <scope>IDENTIFICATION</scope>
    <source>
        <tissue evidence="3 4">Young leaves</tissue>
    </source>
</reference>
<evidence type="ECO:0000313" key="4">
    <source>
        <dbReference type="RefSeq" id="XP_008800572.2"/>
    </source>
</evidence>
<feature type="region of interest" description="Disordered" evidence="1">
    <location>
        <begin position="75"/>
        <end position="103"/>
    </location>
</feature>
<name>A0A8B7CJH6_PHODC</name>
<feature type="compositionally biased region" description="Acidic residues" evidence="1">
    <location>
        <begin position="345"/>
        <end position="354"/>
    </location>
</feature>
<gene>
    <name evidence="3 4 5 6 7 8 9 10" type="primary">LOC103714898</name>
</gene>
<feature type="region of interest" description="Disordered" evidence="1">
    <location>
        <begin position="334"/>
        <end position="355"/>
    </location>
</feature>
<dbReference type="RefSeq" id="XP_026663421.2">
    <property type="nucleotide sequence ID" value="XM_026807620.2"/>
</dbReference>
<dbReference type="RefSeq" id="XP_008800575.2">
    <property type="nucleotide sequence ID" value="XM_008802353.3"/>
</dbReference>
<organism evidence="2 8">
    <name type="scientific">Phoenix dactylifera</name>
    <name type="common">Date palm</name>
    <dbReference type="NCBI Taxonomy" id="42345"/>
    <lineage>
        <taxon>Eukaryota</taxon>
        <taxon>Viridiplantae</taxon>
        <taxon>Streptophyta</taxon>
        <taxon>Embryophyta</taxon>
        <taxon>Tracheophyta</taxon>
        <taxon>Spermatophyta</taxon>
        <taxon>Magnoliopsida</taxon>
        <taxon>Liliopsida</taxon>
        <taxon>Arecaceae</taxon>
        <taxon>Coryphoideae</taxon>
        <taxon>Phoeniceae</taxon>
        <taxon>Phoenix</taxon>
    </lineage>
</organism>
<dbReference type="RefSeq" id="XP_008800574.2">
    <property type="nucleotide sequence ID" value="XM_008802352.3"/>
</dbReference>
<dbReference type="OrthoDB" id="1921166at2759"/>
<accession>A0A8B7CJH6</accession>
<evidence type="ECO:0000313" key="10">
    <source>
        <dbReference type="RefSeq" id="XP_026663421.2"/>
    </source>
</evidence>
<dbReference type="Pfam" id="PF07800">
    <property type="entry name" value="DUF1644"/>
    <property type="match status" value="1"/>
</dbReference>
<dbReference type="PANTHER" id="PTHR31197">
    <property type="entry name" value="OS01G0612600 PROTEIN"/>
    <property type="match status" value="1"/>
</dbReference>
<dbReference type="Proteomes" id="UP000228380">
    <property type="component" value="Chromosome 17"/>
</dbReference>
<dbReference type="KEGG" id="pda:103714898"/>
<evidence type="ECO:0000313" key="8">
    <source>
        <dbReference type="RefSeq" id="XP_008800576.2"/>
    </source>
</evidence>
<keyword evidence="2" id="KW-1185">Reference proteome</keyword>
<evidence type="ECO:0000256" key="1">
    <source>
        <dbReference type="SAM" id="MobiDB-lite"/>
    </source>
</evidence>
<proteinExistence type="predicted"/>
<evidence type="ECO:0000313" key="9">
    <source>
        <dbReference type="RefSeq" id="XP_008800577.2"/>
    </source>
</evidence>
<dbReference type="GeneID" id="103714898"/>
<feature type="compositionally biased region" description="Low complexity" evidence="1">
    <location>
        <begin position="75"/>
        <end position="88"/>
    </location>
</feature>
<evidence type="ECO:0000313" key="7">
    <source>
        <dbReference type="RefSeq" id="XP_008800575.2"/>
    </source>
</evidence>
<evidence type="ECO:0000313" key="2">
    <source>
        <dbReference type="Proteomes" id="UP000228380"/>
    </source>
</evidence>
<dbReference type="RefSeq" id="XP_008800577.2">
    <property type="nucleotide sequence ID" value="XM_008802355.4"/>
</dbReference>
<evidence type="ECO:0000313" key="5">
    <source>
        <dbReference type="RefSeq" id="XP_008800573.2"/>
    </source>
</evidence>
<evidence type="ECO:0000313" key="3">
    <source>
        <dbReference type="RefSeq" id="XP_008800571.2"/>
    </source>
</evidence>
<dbReference type="RefSeq" id="XP_008800573.2">
    <property type="nucleotide sequence ID" value="XM_008802351.3"/>
</dbReference>